<dbReference type="RefSeq" id="XP_030073351.1">
    <property type="nucleotide sequence ID" value="XM_030217491.1"/>
</dbReference>
<dbReference type="CTD" id="2769"/>
<dbReference type="FunCoup" id="A0A6P7Z9U5">
    <property type="interactions" value="414"/>
</dbReference>
<evidence type="ECO:0000313" key="12">
    <source>
        <dbReference type="Proteomes" id="UP000515156"/>
    </source>
</evidence>
<feature type="binding site" evidence="10">
    <location>
        <position position="189"/>
    </location>
    <ligand>
        <name>Mg(2+)</name>
        <dbReference type="ChEBI" id="CHEBI:18420"/>
    </ligand>
</feature>
<evidence type="ECO:0000256" key="7">
    <source>
        <dbReference type="ARBA" id="ARBA00023134"/>
    </source>
</evidence>
<keyword evidence="6 10" id="KW-0460">Magnesium</keyword>
<reference evidence="13" key="2">
    <citation type="submission" date="2025-08" db="UniProtKB">
        <authorList>
            <consortium name="RefSeq"/>
        </authorList>
    </citation>
    <scope>IDENTIFICATION</scope>
</reference>
<keyword evidence="5 9" id="KW-0547">Nucleotide-binding</keyword>
<dbReference type="Gene3D" id="3.40.50.300">
    <property type="entry name" value="P-loop containing nucleotide triphosphate hydrolases"/>
    <property type="match status" value="1"/>
</dbReference>
<keyword evidence="12" id="KW-1185">Reference proteome</keyword>
<feature type="binding site" evidence="10">
    <location>
        <position position="56"/>
    </location>
    <ligand>
        <name>Mg(2+)</name>
        <dbReference type="ChEBI" id="CHEBI:18420"/>
    </ligand>
</feature>
<evidence type="ECO:0000256" key="2">
    <source>
        <dbReference type="ARBA" id="ARBA00007976"/>
    </source>
</evidence>
<dbReference type="OrthoDB" id="5817230at2759"/>
<dbReference type="PROSITE" id="PS51882">
    <property type="entry name" value="G_ALPHA"/>
    <property type="match status" value="1"/>
</dbReference>
<dbReference type="GO" id="GO:0060158">
    <property type="term" value="P:phospholipase C-activating dopamine receptor signaling pathway"/>
    <property type="evidence" value="ECO:0007669"/>
    <property type="project" value="TreeGrafter"/>
</dbReference>
<dbReference type="GO" id="GO:0046872">
    <property type="term" value="F:metal ion binding"/>
    <property type="evidence" value="ECO:0007669"/>
    <property type="project" value="UniProtKB-UniRule"/>
</dbReference>
<comment type="subunit">
    <text evidence="3 11">G proteins are composed of 3 units; alpha, beta and gamma. The alpha chain contains the guanine nucleotide binding site.</text>
</comment>
<dbReference type="FunFam" id="3.40.50.300:FF:000985">
    <property type="entry name" value="Guanine nucleotide-binding protein subunit alpha-15"/>
    <property type="match status" value="1"/>
</dbReference>
<dbReference type="KEGG" id="muo:115479535"/>
<dbReference type="SUPFAM" id="SSF47895">
    <property type="entry name" value="Transducin (alpha subunit), insertion domain"/>
    <property type="match status" value="1"/>
</dbReference>
<dbReference type="AlphaFoldDB" id="A0A6P7Z9U5"/>
<evidence type="ECO:0000256" key="11">
    <source>
        <dbReference type="RuleBase" id="RU369122"/>
    </source>
</evidence>
<dbReference type="GO" id="GO:0003924">
    <property type="term" value="F:GTPase activity"/>
    <property type="evidence" value="ECO:0007669"/>
    <property type="project" value="UniProtKB-UniRule"/>
</dbReference>
<evidence type="ECO:0000256" key="10">
    <source>
        <dbReference type="PIRSR" id="PIRSR601019-2"/>
    </source>
</evidence>
<comment type="function">
    <text evidence="1 11">Guanine nucleotide-binding proteins (G proteins) are involved as modulators or transducers in various transmembrane signaling systems.</text>
</comment>
<evidence type="ECO:0000256" key="1">
    <source>
        <dbReference type="ARBA" id="ARBA00003069"/>
    </source>
</evidence>
<sequence>MAWCCCYRKCGCCLTEDEKVALTLDREISRMLRDQKKRNRQEIKLLLLGTGESGKSTFIKQMRIIHGTGYSDEERRAFARLVHQNIFMSIQAMIGAMETLRVPYTWEENKHHGKFVNEMDAYQVIVLEKQHAKAIQSIWNDPGIRMCYERRREYHLLDSASYYLSNLERIAQDGYLPTDEDILRIRMPTTGINEYCFSVEKMQLRIVDVGGQKSERKKWIHCFENVISLIYLASLSEYDQCLEENNKENRMKESLALFAKILEFPWFQETPIILFLNKTDILAEKIMDSDLVSYFPEFGGPKQDTEVAKMFIMEKYKEIFQKAEINSSTNFSSKRRMFYPHYTCATDTNNIRKVFNNVKESVLIQSLEAFALM</sequence>
<organism evidence="12 13">
    <name type="scientific">Microcaecilia unicolor</name>
    <dbReference type="NCBI Taxonomy" id="1415580"/>
    <lineage>
        <taxon>Eukaryota</taxon>
        <taxon>Metazoa</taxon>
        <taxon>Chordata</taxon>
        <taxon>Craniata</taxon>
        <taxon>Vertebrata</taxon>
        <taxon>Euteleostomi</taxon>
        <taxon>Amphibia</taxon>
        <taxon>Gymnophiona</taxon>
        <taxon>Siphonopidae</taxon>
        <taxon>Microcaecilia</taxon>
    </lineage>
</organism>
<dbReference type="GO" id="GO:0005525">
    <property type="term" value="F:GTP binding"/>
    <property type="evidence" value="ECO:0007669"/>
    <property type="project" value="UniProtKB-UniRule"/>
</dbReference>
<dbReference type="InterPro" id="IPR027417">
    <property type="entry name" value="P-loop_NTPase"/>
</dbReference>
<dbReference type="GeneID" id="115479535"/>
<dbReference type="PANTHER" id="PTHR10218">
    <property type="entry name" value="GTP-BINDING PROTEIN ALPHA SUBUNIT"/>
    <property type="match status" value="1"/>
</dbReference>
<evidence type="ECO:0000313" key="13">
    <source>
        <dbReference type="RefSeq" id="XP_030073351.1"/>
    </source>
</evidence>
<dbReference type="InterPro" id="IPR011025">
    <property type="entry name" value="GproteinA_insert"/>
</dbReference>
<dbReference type="FunFam" id="1.10.400.10:FF:000002">
    <property type="entry name" value="guanine nucleotide-binding protein G(Q) subunit alpha"/>
    <property type="match status" value="1"/>
</dbReference>
<protein>
    <recommendedName>
        <fullName evidence="11">Guanine nucleotide-binding protein subunit alpha</fullName>
    </recommendedName>
</protein>
<dbReference type="GO" id="GO:0001664">
    <property type="term" value="F:G protein-coupled receptor binding"/>
    <property type="evidence" value="ECO:0007669"/>
    <property type="project" value="UniProtKB-UniRule"/>
</dbReference>
<evidence type="ECO:0000256" key="5">
    <source>
        <dbReference type="ARBA" id="ARBA00022741"/>
    </source>
</evidence>
<dbReference type="InterPro" id="IPR001019">
    <property type="entry name" value="Gprotein_alpha_su"/>
</dbReference>
<dbReference type="GO" id="GO:0007188">
    <property type="term" value="P:adenylate cyclase-modulating G protein-coupled receptor signaling pathway"/>
    <property type="evidence" value="ECO:0007669"/>
    <property type="project" value="TreeGrafter"/>
</dbReference>
<dbReference type="InterPro" id="IPR000654">
    <property type="entry name" value="Gprotein_alpha_Q"/>
</dbReference>
<evidence type="ECO:0000256" key="9">
    <source>
        <dbReference type="PIRSR" id="PIRSR601019-1"/>
    </source>
</evidence>
<dbReference type="CDD" id="cd00066">
    <property type="entry name" value="G-alpha"/>
    <property type="match status" value="1"/>
</dbReference>
<feature type="binding site" evidence="9">
    <location>
        <begin position="208"/>
        <end position="212"/>
    </location>
    <ligand>
        <name>GTP</name>
        <dbReference type="ChEBI" id="CHEBI:37565"/>
    </ligand>
</feature>
<dbReference type="GO" id="GO:0005737">
    <property type="term" value="C:cytoplasm"/>
    <property type="evidence" value="ECO:0007669"/>
    <property type="project" value="TreeGrafter"/>
</dbReference>
<dbReference type="PRINTS" id="PR00318">
    <property type="entry name" value="GPROTEINA"/>
</dbReference>
<keyword evidence="4 10" id="KW-0479">Metal-binding</keyword>
<dbReference type="FunFam" id="3.40.50.300:FF:000692">
    <property type="entry name" value="Guanine nucleotide-binding protein subunit alpha"/>
    <property type="match status" value="1"/>
</dbReference>
<dbReference type="Gene3D" id="1.10.400.10">
    <property type="entry name" value="GI Alpha 1, domain 2-like"/>
    <property type="match status" value="1"/>
</dbReference>
<proteinExistence type="inferred from homology"/>
<feature type="binding site" evidence="9">
    <location>
        <begin position="183"/>
        <end position="189"/>
    </location>
    <ligand>
        <name>GTP</name>
        <dbReference type="ChEBI" id="CHEBI:37565"/>
    </ligand>
</feature>
<name>A0A6P7Z9U5_9AMPH</name>
<dbReference type="InParanoid" id="A0A6P7Z9U5"/>
<dbReference type="PANTHER" id="PTHR10218:SF217">
    <property type="entry name" value="GUANINE NUCLEOTIDE-BINDING PROTEIN SUBUNIT ALPHA-15"/>
    <property type="match status" value="1"/>
</dbReference>
<evidence type="ECO:0000256" key="6">
    <source>
        <dbReference type="ARBA" id="ARBA00022842"/>
    </source>
</evidence>
<feature type="binding site" evidence="9">
    <location>
        <begin position="52"/>
        <end position="57"/>
    </location>
    <ligand>
        <name>GTP</name>
        <dbReference type="ChEBI" id="CHEBI:37565"/>
    </ligand>
</feature>
<dbReference type="Pfam" id="PF00503">
    <property type="entry name" value="G-alpha"/>
    <property type="match status" value="1"/>
</dbReference>
<dbReference type="SUPFAM" id="SSF52540">
    <property type="entry name" value="P-loop containing nucleoside triphosphate hydrolases"/>
    <property type="match status" value="1"/>
</dbReference>
<accession>A0A6P7Z9U5</accession>
<dbReference type="SMART" id="SM00275">
    <property type="entry name" value="G_alpha"/>
    <property type="match status" value="1"/>
</dbReference>
<gene>
    <name evidence="13" type="primary">GNA15</name>
</gene>
<dbReference type="Proteomes" id="UP000515156">
    <property type="component" value="Chromosome 11"/>
</dbReference>
<evidence type="ECO:0000256" key="4">
    <source>
        <dbReference type="ARBA" id="ARBA00022723"/>
    </source>
</evidence>
<feature type="binding site" evidence="9">
    <location>
        <begin position="158"/>
        <end position="159"/>
    </location>
    <ligand>
        <name>GTP</name>
        <dbReference type="ChEBI" id="CHEBI:37565"/>
    </ligand>
</feature>
<comment type="similarity">
    <text evidence="2 11">Belongs to the G-alpha family. G(q) subfamily.</text>
</comment>
<evidence type="ECO:0000256" key="3">
    <source>
        <dbReference type="ARBA" id="ARBA00011356"/>
    </source>
</evidence>
<keyword evidence="7 9" id="KW-0342">GTP-binding</keyword>
<evidence type="ECO:0000256" key="8">
    <source>
        <dbReference type="ARBA" id="ARBA00023224"/>
    </source>
</evidence>
<feature type="binding site" evidence="9">
    <location>
        <begin position="277"/>
        <end position="280"/>
    </location>
    <ligand>
        <name>GTP</name>
        <dbReference type="ChEBI" id="CHEBI:37565"/>
    </ligand>
</feature>
<dbReference type="PRINTS" id="PR00442">
    <property type="entry name" value="GPROTEINAQ"/>
</dbReference>
<reference evidence="12" key="1">
    <citation type="submission" date="2024-06" db="UniProtKB">
        <authorList>
            <consortium name="RefSeq"/>
        </authorList>
    </citation>
    <scope>NUCLEOTIDE SEQUENCE [LARGE SCALE GENOMIC DNA]</scope>
</reference>
<dbReference type="GO" id="GO:0031683">
    <property type="term" value="F:G-protein beta/gamma-subunit complex binding"/>
    <property type="evidence" value="ECO:0007669"/>
    <property type="project" value="UniProtKB-UniRule"/>
</dbReference>
<keyword evidence="8 11" id="KW-0807">Transducer</keyword>
<dbReference type="GO" id="GO:0005834">
    <property type="term" value="C:heterotrimeric G-protein complex"/>
    <property type="evidence" value="ECO:0007669"/>
    <property type="project" value="UniProtKB-UniRule"/>
</dbReference>
<feature type="binding site" evidence="9">
    <location>
        <position position="345"/>
    </location>
    <ligand>
        <name>GTP</name>
        <dbReference type="ChEBI" id="CHEBI:37565"/>
    </ligand>
</feature>